<gene>
    <name evidence="1" type="ORF">FOZ63_031199</name>
</gene>
<keyword evidence="2" id="KW-1185">Reference proteome</keyword>
<name>A0A7J6U702_PEROL</name>
<accession>A0A7J6U702</accession>
<proteinExistence type="predicted"/>
<organism evidence="1 2">
    <name type="scientific">Perkinsus olseni</name>
    <name type="common">Perkinsus atlanticus</name>
    <dbReference type="NCBI Taxonomy" id="32597"/>
    <lineage>
        <taxon>Eukaryota</taxon>
        <taxon>Sar</taxon>
        <taxon>Alveolata</taxon>
        <taxon>Perkinsozoa</taxon>
        <taxon>Perkinsea</taxon>
        <taxon>Perkinsida</taxon>
        <taxon>Perkinsidae</taxon>
        <taxon>Perkinsus</taxon>
    </lineage>
</organism>
<protein>
    <submittedName>
        <fullName evidence="1">Uncharacterized protein</fullName>
    </submittedName>
</protein>
<reference evidence="1 2" key="1">
    <citation type="submission" date="2020-04" db="EMBL/GenBank/DDBJ databases">
        <title>Perkinsus olseni comparative genomics.</title>
        <authorList>
            <person name="Bogema D.R."/>
        </authorList>
    </citation>
    <scope>NUCLEOTIDE SEQUENCE [LARGE SCALE GENOMIC DNA]</scope>
    <source>
        <strain evidence="1 2">ATCC PRA-207</strain>
    </source>
</reference>
<comment type="caution">
    <text evidence="1">The sequence shown here is derived from an EMBL/GenBank/DDBJ whole genome shotgun (WGS) entry which is preliminary data.</text>
</comment>
<dbReference type="Proteomes" id="UP000553632">
    <property type="component" value="Unassembled WGS sequence"/>
</dbReference>
<sequence>MANPSCTFENLDLAKVEAEVREAVADEDLEEEVVTIMVHRAVVSSAAPVEGGPSLDWQLAGNRPQRFARPPTRFSPSAWGRFKTVPRHENGCRRLDFDSVVNVDFVGYAINEVCFY</sequence>
<evidence type="ECO:0000313" key="2">
    <source>
        <dbReference type="Proteomes" id="UP000553632"/>
    </source>
</evidence>
<evidence type="ECO:0000313" key="1">
    <source>
        <dbReference type="EMBL" id="KAF4752892.1"/>
    </source>
</evidence>
<dbReference type="AlphaFoldDB" id="A0A7J6U702"/>
<dbReference type="EMBL" id="JABANO010005788">
    <property type="protein sequence ID" value="KAF4752892.1"/>
    <property type="molecule type" value="Genomic_DNA"/>
</dbReference>